<evidence type="ECO:0000256" key="1">
    <source>
        <dbReference type="SAM" id="MobiDB-lite"/>
    </source>
</evidence>
<evidence type="ECO:0008006" key="5">
    <source>
        <dbReference type="Google" id="ProtNLM"/>
    </source>
</evidence>
<comment type="caution">
    <text evidence="3">The sequence shown here is derived from an EMBL/GenBank/DDBJ whole genome shotgun (WGS) entry which is preliminary data.</text>
</comment>
<feature type="region of interest" description="Disordered" evidence="1">
    <location>
        <begin position="241"/>
        <end position="263"/>
    </location>
</feature>
<feature type="signal peptide" evidence="2">
    <location>
        <begin position="1"/>
        <end position="31"/>
    </location>
</feature>
<dbReference type="AlphaFoldDB" id="A0A250X257"/>
<dbReference type="PANTHER" id="PTHR12203">
    <property type="entry name" value="KDEL LYS-ASP-GLU-LEU CONTAINING - RELATED"/>
    <property type="match status" value="1"/>
</dbReference>
<dbReference type="PANTHER" id="PTHR12203:SF35">
    <property type="entry name" value="PROTEIN O-GLUCOSYLTRANSFERASE 1"/>
    <property type="match status" value="1"/>
</dbReference>
<gene>
    <name evidence="3" type="ORF">CEUSTIGMA_g4466.t1</name>
</gene>
<feature type="chain" id="PRO_5013236360" description="Glycosyl transferase CAP10 domain-containing protein" evidence="2">
    <location>
        <begin position="32"/>
        <end position="569"/>
    </location>
</feature>
<dbReference type="EMBL" id="BEGY01000021">
    <property type="protein sequence ID" value="GAX77019.1"/>
    <property type="molecule type" value="Genomic_DNA"/>
</dbReference>
<sequence>MSLGPSRSTRVCVVICLLGLLAVIIFRSLHAENTRKVCVSIEEIKPSTQGWVTNSRSIPAALPPKSVSDWDFRTGPLTDGRSFEEEFIPCPSFNYNETAPIYRYKYFNGSWYSDREHLELISGQKLPYCQYREPFVAALLFAAWLYKDFPQMDFIADFADHSRGCANATVLPYIKYSSLDLEAISATAKGKGYLRYDAPGMVNRQMKTLRQEANLLLNKSSGVGFNSVGFNSVDRVLGEDSKDVSSTGAGSSSRPQSTSQLQVSEVKVPMNQGFVIPTPEAWKYLCWDKAQLENYVKCSNEKYPWSSKEKVVFWRGSTSGRQYLFPEDEGLDPQELMHLRRSNKGKQRPLSIFGNKRVIMAVMSRAYSFLDIGITDPGGMKHIWYPATADQIQKPGVELPQWGASTITVSIDGHGPPYRLPFQLLGGSVTLVQKSPHVTWLEAYKDDLWKPGVHYESFEYDLSDFVTKARELVHRPREQLQAMAEAAQKSGVELLNVFSLLDSIMWSLMRVKEVSQWEVRPPEPGSVWKVVKMKKGEWFQFAHHGVPLLVKSAIEDRFSSNFLPVEENL</sequence>
<dbReference type="OrthoDB" id="559669at2759"/>
<dbReference type="Proteomes" id="UP000232323">
    <property type="component" value="Unassembled WGS sequence"/>
</dbReference>
<proteinExistence type="predicted"/>
<keyword evidence="4" id="KW-1185">Reference proteome</keyword>
<evidence type="ECO:0000313" key="3">
    <source>
        <dbReference type="EMBL" id="GAX77019.1"/>
    </source>
</evidence>
<protein>
    <recommendedName>
        <fullName evidence="5">Glycosyl transferase CAP10 domain-containing protein</fullName>
    </recommendedName>
</protein>
<dbReference type="InterPro" id="IPR051091">
    <property type="entry name" value="O-Glucosyltr/Glycosyltrsf_90"/>
</dbReference>
<keyword evidence="2" id="KW-0732">Signal</keyword>
<evidence type="ECO:0000256" key="2">
    <source>
        <dbReference type="SAM" id="SignalP"/>
    </source>
</evidence>
<feature type="compositionally biased region" description="Polar residues" evidence="1">
    <location>
        <begin position="244"/>
        <end position="263"/>
    </location>
</feature>
<reference evidence="3 4" key="1">
    <citation type="submission" date="2017-08" db="EMBL/GenBank/DDBJ databases">
        <title>Acidophilic green algal genome provides insights into adaptation to an acidic environment.</title>
        <authorList>
            <person name="Hirooka S."/>
            <person name="Hirose Y."/>
            <person name="Kanesaki Y."/>
            <person name="Higuchi S."/>
            <person name="Fujiwara T."/>
            <person name="Onuma R."/>
            <person name="Era A."/>
            <person name="Ohbayashi R."/>
            <person name="Uzuka A."/>
            <person name="Nozaki H."/>
            <person name="Yoshikawa H."/>
            <person name="Miyagishima S.Y."/>
        </authorList>
    </citation>
    <scope>NUCLEOTIDE SEQUENCE [LARGE SCALE GENOMIC DNA]</scope>
    <source>
        <strain evidence="3 4">NIES-2499</strain>
    </source>
</reference>
<organism evidence="3 4">
    <name type="scientific">Chlamydomonas eustigma</name>
    <dbReference type="NCBI Taxonomy" id="1157962"/>
    <lineage>
        <taxon>Eukaryota</taxon>
        <taxon>Viridiplantae</taxon>
        <taxon>Chlorophyta</taxon>
        <taxon>core chlorophytes</taxon>
        <taxon>Chlorophyceae</taxon>
        <taxon>CS clade</taxon>
        <taxon>Chlamydomonadales</taxon>
        <taxon>Chlamydomonadaceae</taxon>
        <taxon>Chlamydomonas</taxon>
    </lineage>
</organism>
<evidence type="ECO:0000313" key="4">
    <source>
        <dbReference type="Proteomes" id="UP000232323"/>
    </source>
</evidence>
<name>A0A250X257_9CHLO</name>
<accession>A0A250X257</accession>